<evidence type="ECO:0000256" key="3">
    <source>
        <dbReference type="ARBA" id="ARBA00004910"/>
    </source>
</evidence>
<comment type="caution">
    <text evidence="17">The sequence shown here is derived from an EMBL/GenBank/DDBJ whole genome shotgun (WGS) entry which is preliminary data.</text>
</comment>
<dbReference type="Gene3D" id="3.40.430.10">
    <property type="entry name" value="Dihydrofolate Reductase, subunit A"/>
    <property type="match status" value="2"/>
</dbReference>
<sequence>MQDLQESAALARALDIAADPTVPLGPNPRVGCVLLDAGGRILAEGLHRGAGTPHAEADALARAARTGRDVTGATAVVTLEPCTHTGRTGPCTQALIAAGIARVVIARRDPNPVAAGGAARLRDAGIDVGLDVPPDLAGRAAELNRAWEHGLRAGRPLVTAKVAATLDGRAAAADGSSRWITGPAARAEVHRLREEADVVIVGTGTALVDSPSLTARDQDGRLAARQPVRAVMGLRPVPPLPEIRGAGPARVLATRDPRAALAELFDHGLRHVLLEGGPTLLAAFLREGLVDELILHLAPKLLGAGPATVADLGITGIDEALELELEGVAMLRSPGGQSDAQLRFRPLPGAGSPPR</sequence>
<dbReference type="Proteomes" id="UP001589793">
    <property type="component" value="Unassembled WGS sequence"/>
</dbReference>
<evidence type="ECO:0000313" key="18">
    <source>
        <dbReference type="Proteomes" id="UP001589793"/>
    </source>
</evidence>
<keyword evidence="14 17" id="KW-0378">Hydrolase</keyword>
<gene>
    <name evidence="17" type="primary">ribD</name>
    <name evidence="17" type="ORF">ACFFF6_13435</name>
</gene>
<dbReference type="GO" id="GO:0008835">
    <property type="term" value="F:diaminohydroxyphosphoribosylaminopyrimidine deaminase activity"/>
    <property type="evidence" value="ECO:0007669"/>
    <property type="project" value="UniProtKB-EC"/>
</dbReference>
<dbReference type="InterPro" id="IPR024072">
    <property type="entry name" value="DHFR-like_dom_sf"/>
</dbReference>
<dbReference type="InterPro" id="IPR016192">
    <property type="entry name" value="APOBEC/CMP_deaminase_Zn-bd"/>
</dbReference>
<feature type="domain" description="CMP/dCMP-type deaminase" evidence="16">
    <location>
        <begin position="4"/>
        <end position="129"/>
    </location>
</feature>
<keyword evidence="10 14" id="KW-0560">Oxidoreductase</keyword>
<evidence type="ECO:0000256" key="9">
    <source>
        <dbReference type="ARBA" id="ARBA00022857"/>
    </source>
</evidence>
<comment type="pathway">
    <text evidence="3 14">Cofactor biosynthesis; riboflavin biosynthesis; 5-amino-6-(D-ribitylamino)uracil from GTP: step 3/4.</text>
</comment>
<dbReference type="NCBIfam" id="TIGR00326">
    <property type="entry name" value="eubact_ribD"/>
    <property type="match status" value="1"/>
</dbReference>
<keyword evidence="18" id="KW-1185">Reference proteome</keyword>
<comment type="function">
    <text evidence="1 14">Converts 2,5-diamino-6-(ribosylamino)-4(3h)-pyrimidinone 5'-phosphate into 5-amino-6-(ribosylamino)-2,4(1h,3h)-pyrimidinedione 5'-phosphate.</text>
</comment>
<comment type="similarity">
    <text evidence="5 14">In the C-terminal section; belongs to the HTP reductase family.</text>
</comment>
<evidence type="ECO:0000256" key="15">
    <source>
        <dbReference type="SAM" id="MobiDB-lite"/>
    </source>
</evidence>
<evidence type="ECO:0000256" key="6">
    <source>
        <dbReference type="ARBA" id="ARBA00022619"/>
    </source>
</evidence>
<dbReference type="SUPFAM" id="SSF53927">
    <property type="entry name" value="Cytidine deaminase-like"/>
    <property type="match status" value="1"/>
</dbReference>
<keyword evidence="7 14" id="KW-0479">Metal-binding</keyword>
<evidence type="ECO:0000256" key="7">
    <source>
        <dbReference type="ARBA" id="ARBA00022723"/>
    </source>
</evidence>
<keyword evidence="6 14" id="KW-0686">Riboflavin biosynthesis</keyword>
<dbReference type="CDD" id="cd01284">
    <property type="entry name" value="Riboflavin_deaminase-reductase"/>
    <property type="match status" value="1"/>
</dbReference>
<feature type="region of interest" description="Disordered" evidence="15">
    <location>
        <begin position="334"/>
        <end position="355"/>
    </location>
</feature>
<dbReference type="PROSITE" id="PS00903">
    <property type="entry name" value="CYT_DCMP_DEAMINASES_1"/>
    <property type="match status" value="1"/>
</dbReference>
<dbReference type="InterPro" id="IPR004794">
    <property type="entry name" value="Eubact_RibD"/>
</dbReference>
<reference evidence="17 18" key="1">
    <citation type="submission" date="2024-09" db="EMBL/GenBank/DDBJ databases">
        <authorList>
            <person name="Sun Q."/>
            <person name="Mori K."/>
        </authorList>
    </citation>
    <scope>NUCLEOTIDE SEQUENCE [LARGE SCALE GENOMIC DNA]</scope>
    <source>
        <strain evidence="17 18">CICC 10874</strain>
    </source>
</reference>
<dbReference type="GO" id="GO:0008703">
    <property type="term" value="F:5-amino-6-(5-phosphoribosylamino)uracil reductase activity"/>
    <property type="evidence" value="ECO:0007669"/>
    <property type="project" value="UniProtKB-EC"/>
</dbReference>
<dbReference type="EC" id="3.5.4.26" evidence="14"/>
<dbReference type="PANTHER" id="PTHR38011:SF7">
    <property type="entry name" value="2,5-DIAMINO-6-RIBOSYLAMINO-4(3H)-PYRIMIDINONE 5'-PHOSPHATE REDUCTASE"/>
    <property type="match status" value="1"/>
</dbReference>
<dbReference type="Gene3D" id="3.40.140.10">
    <property type="entry name" value="Cytidine Deaminase, domain 2"/>
    <property type="match status" value="1"/>
</dbReference>
<dbReference type="InterPro" id="IPR016193">
    <property type="entry name" value="Cytidine_deaminase-like"/>
</dbReference>
<comment type="catalytic activity">
    <reaction evidence="12 14">
        <text>5-amino-6-(5-phospho-D-ribitylamino)uracil + NADP(+) = 5-amino-6-(5-phospho-D-ribosylamino)uracil + NADPH + H(+)</text>
        <dbReference type="Rhea" id="RHEA:17845"/>
        <dbReference type="ChEBI" id="CHEBI:15378"/>
        <dbReference type="ChEBI" id="CHEBI:57783"/>
        <dbReference type="ChEBI" id="CHEBI:58349"/>
        <dbReference type="ChEBI" id="CHEBI:58421"/>
        <dbReference type="ChEBI" id="CHEBI:58453"/>
        <dbReference type="EC" id="1.1.1.193"/>
    </reaction>
</comment>
<dbReference type="EMBL" id="JBHLSV010000017">
    <property type="protein sequence ID" value="MFC0674965.1"/>
    <property type="molecule type" value="Genomic_DNA"/>
</dbReference>
<comment type="catalytic activity">
    <reaction evidence="13 14">
        <text>2,5-diamino-6-hydroxy-4-(5-phosphoribosylamino)-pyrimidine + H2O + H(+) = 5-amino-6-(5-phospho-D-ribosylamino)uracil + NH4(+)</text>
        <dbReference type="Rhea" id="RHEA:21868"/>
        <dbReference type="ChEBI" id="CHEBI:15377"/>
        <dbReference type="ChEBI" id="CHEBI:15378"/>
        <dbReference type="ChEBI" id="CHEBI:28938"/>
        <dbReference type="ChEBI" id="CHEBI:58453"/>
        <dbReference type="ChEBI" id="CHEBI:58614"/>
        <dbReference type="EC" id="3.5.4.26"/>
    </reaction>
</comment>
<organism evidence="17 18">
    <name type="scientific">Brachybacterium hainanense</name>
    <dbReference type="NCBI Taxonomy" id="1541174"/>
    <lineage>
        <taxon>Bacteria</taxon>
        <taxon>Bacillati</taxon>
        <taxon>Actinomycetota</taxon>
        <taxon>Actinomycetes</taxon>
        <taxon>Micrococcales</taxon>
        <taxon>Dermabacteraceae</taxon>
        <taxon>Brachybacterium</taxon>
    </lineage>
</organism>
<dbReference type="SUPFAM" id="SSF53597">
    <property type="entry name" value="Dihydrofolate reductase-like"/>
    <property type="match status" value="1"/>
</dbReference>
<evidence type="ECO:0000256" key="5">
    <source>
        <dbReference type="ARBA" id="ARBA00007417"/>
    </source>
</evidence>
<evidence type="ECO:0000256" key="2">
    <source>
        <dbReference type="ARBA" id="ARBA00004882"/>
    </source>
</evidence>
<evidence type="ECO:0000259" key="16">
    <source>
        <dbReference type="PROSITE" id="PS51747"/>
    </source>
</evidence>
<name>A0ABV6RD95_9MICO</name>
<keyword evidence="8 14" id="KW-0862">Zinc</keyword>
<dbReference type="RefSeq" id="WP_376981547.1">
    <property type="nucleotide sequence ID" value="NZ_JBHLSV010000017.1"/>
</dbReference>
<dbReference type="InterPro" id="IPR002125">
    <property type="entry name" value="CMP_dCMP_dom"/>
</dbReference>
<dbReference type="InterPro" id="IPR002734">
    <property type="entry name" value="RibDG_C"/>
</dbReference>
<comment type="cofactor">
    <cofactor evidence="14">
        <name>Zn(2+)</name>
        <dbReference type="ChEBI" id="CHEBI:29105"/>
    </cofactor>
    <text evidence="14">Binds 1 zinc ion.</text>
</comment>
<evidence type="ECO:0000256" key="1">
    <source>
        <dbReference type="ARBA" id="ARBA00002151"/>
    </source>
</evidence>
<comment type="similarity">
    <text evidence="4 14">In the N-terminal section; belongs to the cytidine and deoxycytidylate deaminase family.</text>
</comment>
<dbReference type="PANTHER" id="PTHR38011">
    <property type="entry name" value="DIHYDROFOLATE REDUCTASE FAMILY PROTEIN (AFU_ORTHOLOGUE AFUA_8G06820)"/>
    <property type="match status" value="1"/>
</dbReference>
<dbReference type="EC" id="1.1.1.193" evidence="14"/>
<evidence type="ECO:0000256" key="4">
    <source>
        <dbReference type="ARBA" id="ARBA00005259"/>
    </source>
</evidence>
<comment type="pathway">
    <text evidence="2 14">Cofactor biosynthesis; riboflavin biosynthesis; 5-amino-6-(D-ribitylamino)uracil from GTP: step 2/4.</text>
</comment>
<accession>A0ABV6RD95</accession>
<dbReference type="PROSITE" id="PS51747">
    <property type="entry name" value="CYT_DCMP_DEAMINASES_2"/>
    <property type="match status" value="1"/>
</dbReference>
<protein>
    <recommendedName>
        <fullName evidence="14">Riboflavin biosynthesis protein RibD</fullName>
    </recommendedName>
    <domain>
        <recommendedName>
            <fullName evidence="14">Diaminohydroxyphosphoribosylaminopyrimidine deaminase</fullName>
            <shortName evidence="14">DRAP deaminase</shortName>
            <ecNumber evidence="14">3.5.4.26</ecNumber>
        </recommendedName>
        <alternativeName>
            <fullName evidence="14">Riboflavin-specific deaminase</fullName>
        </alternativeName>
    </domain>
    <domain>
        <recommendedName>
            <fullName evidence="14">5-amino-6-(5-phosphoribosylamino)uracil reductase</fullName>
            <ecNumber evidence="14">1.1.1.193</ecNumber>
        </recommendedName>
        <alternativeName>
            <fullName evidence="14">HTP reductase</fullName>
        </alternativeName>
    </domain>
</protein>
<evidence type="ECO:0000256" key="10">
    <source>
        <dbReference type="ARBA" id="ARBA00023002"/>
    </source>
</evidence>
<evidence type="ECO:0000256" key="13">
    <source>
        <dbReference type="ARBA" id="ARBA00049886"/>
    </source>
</evidence>
<evidence type="ECO:0000313" key="17">
    <source>
        <dbReference type="EMBL" id="MFC0674965.1"/>
    </source>
</evidence>
<dbReference type="PIRSF" id="PIRSF006769">
    <property type="entry name" value="RibD"/>
    <property type="match status" value="1"/>
</dbReference>
<evidence type="ECO:0000256" key="14">
    <source>
        <dbReference type="PIRNR" id="PIRNR006769"/>
    </source>
</evidence>
<proteinExistence type="inferred from homology"/>
<dbReference type="Pfam" id="PF01872">
    <property type="entry name" value="RibD_C"/>
    <property type="match status" value="1"/>
</dbReference>
<evidence type="ECO:0000256" key="8">
    <source>
        <dbReference type="ARBA" id="ARBA00022833"/>
    </source>
</evidence>
<keyword evidence="9 14" id="KW-0521">NADP</keyword>
<evidence type="ECO:0000256" key="11">
    <source>
        <dbReference type="ARBA" id="ARBA00023268"/>
    </source>
</evidence>
<keyword evidence="11" id="KW-0511">Multifunctional enzyme</keyword>
<dbReference type="InterPro" id="IPR050765">
    <property type="entry name" value="Riboflavin_Biosynth_HTPR"/>
</dbReference>
<evidence type="ECO:0000256" key="12">
    <source>
        <dbReference type="ARBA" id="ARBA00049861"/>
    </source>
</evidence>
<dbReference type="Pfam" id="PF00383">
    <property type="entry name" value="dCMP_cyt_deam_1"/>
    <property type="match status" value="1"/>
</dbReference>